<dbReference type="GO" id="GO:0016616">
    <property type="term" value="F:oxidoreductase activity, acting on the CH-OH group of donors, NAD or NADP as acceptor"/>
    <property type="evidence" value="ECO:0007669"/>
    <property type="project" value="InterPro"/>
</dbReference>
<comment type="similarity">
    <text evidence="2">Belongs to the 3-hydroxyacyl-CoA dehydrogenase family.</text>
</comment>
<feature type="domain" description="3-hydroxyacyl-CoA dehydrogenase NAD binding" evidence="6">
    <location>
        <begin position="9"/>
        <end position="188"/>
    </location>
</feature>
<accession>A0A5D4R4H2</accession>
<evidence type="ECO:0000256" key="4">
    <source>
        <dbReference type="PIRSR" id="PIRSR000105-1"/>
    </source>
</evidence>
<feature type="site" description="Important for catalytic activity" evidence="4">
    <location>
        <position position="145"/>
    </location>
</feature>
<dbReference type="Pfam" id="PF00725">
    <property type="entry name" value="3HCDH"/>
    <property type="match status" value="1"/>
</dbReference>
<evidence type="ECO:0000259" key="6">
    <source>
        <dbReference type="Pfam" id="PF02737"/>
    </source>
</evidence>
<dbReference type="GO" id="GO:0006631">
    <property type="term" value="P:fatty acid metabolic process"/>
    <property type="evidence" value="ECO:0007669"/>
    <property type="project" value="InterPro"/>
</dbReference>
<dbReference type="Pfam" id="PF02737">
    <property type="entry name" value="3HCDH_N"/>
    <property type="match status" value="1"/>
</dbReference>
<dbReference type="Gene3D" id="1.10.1040.10">
    <property type="entry name" value="N-(1-d-carboxylethyl)-l-norvaline Dehydrogenase, domain 2"/>
    <property type="match status" value="1"/>
</dbReference>
<dbReference type="RefSeq" id="WP_148975850.1">
    <property type="nucleotide sequence ID" value="NZ_JBNIKT010000002.1"/>
</dbReference>
<dbReference type="EMBL" id="VTER01000008">
    <property type="protein sequence ID" value="TYS46267.1"/>
    <property type="molecule type" value="Genomic_DNA"/>
</dbReference>
<dbReference type="PIRSF" id="PIRSF000105">
    <property type="entry name" value="HCDH"/>
    <property type="match status" value="1"/>
</dbReference>
<dbReference type="AlphaFoldDB" id="A0A5D4R4H2"/>
<dbReference type="Gene3D" id="3.40.50.720">
    <property type="entry name" value="NAD(P)-binding Rossmann-like Domain"/>
    <property type="match status" value="1"/>
</dbReference>
<comment type="pathway">
    <text evidence="1">Lipid metabolism; butanoate metabolism.</text>
</comment>
<dbReference type="InterPro" id="IPR006108">
    <property type="entry name" value="3HC_DH_C"/>
</dbReference>
<reference evidence="7 8" key="1">
    <citation type="submission" date="2019-08" db="EMBL/GenBank/DDBJ databases">
        <title>Bacillus genomes from the desert of Cuatro Cienegas, Coahuila.</title>
        <authorList>
            <person name="Olmedo-Alvarez G."/>
        </authorList>
    </citation>
    <scope>NUCLEOTIDE SEQUENCE [LARGE SCALE GENOMIC DNA]</scope>
    <source>
        <strain evidence="7 8">CH446_14T</strain>
    </source>
</reference>
<evidence type="ECO:0000256" key="3">
    <source>
        <dbReference type="ARBA" id="ARBA00023002"/>
    </source>
</evidence>
<dbReference type="SUPFAM" id="SSF51735">
    <property type="entry name" value="NAD(P)-binding Rossmann-fold domains"/>
    <property type="match status" value="1"/>
</dbReference>
<gene>
    <name evidence="7" type="ORF">FZD51_16950</name>
</gene>
<dbReference type="InterPro" id="IPR008927">
    <property type="entry name" value="6-PGluconate_DH-like_C_sf"/>
</dbReference>
<dbReference type="PANTHER" id="PTHR48075:SF5">
    <property type="entry name" value="3-HYDROXYBUTYRYL-COA DEHYDROGENASE"/>
    <property type="match status" value="1"/>
</dbReference>
<dbReference type="InterPro" id="IPR006176">
    <property type="entry name" value="3-OHacyl-CoA_DH_NAD-bd"/>
</dbReference>
<dbReference type="GO" id="GO:0070403">
    <property type="term" value="F:NAD+ binding"/>
    <property type="evidence" value="ECO:0007669"/>
    <property type="project" value="InterPro"/>
</dbReference>
<evidence type="ECO:0000313" key="7">
    <source>
        <dbReference type="EMBL" id="TYS46267.1"/>
    </source>
</evidence>
<dbReference type="InterPro" id="IPR022694">
    <property type="entry name" value="3-OHacyl-CoA_DH"/>
</dbReference>
<proteinExistence type="inferred from homology"/>
<dbReference type="Proteomes" id="UP000322139">
    <property type="component" value="Unassembled WGS sequence"/>
</dbReference>
<name>A0A5D4R4H2_9BACI</name>
<evidence type="ECO:0000256" key="2">
    <source>
        <dbReference type="ARBA" id="ARBA00009463"/>
    </source>
</evidence>
<dbReference type="PANTHER" id="PTHR48075">
    <property type="entry name" value="3-HYDROXYACYL-COA DEHYDROGENASE FAMILY PROTEIN"/>
    <property type="match status" value="1"/>
</dbReference>
<protein>
    <submittedName>
        <fullName evidence="7">3-hydroxyacyl-CoA dehydrogenase family protein</fullName>
    </submittedName>
</protein>
<evidence type="ECO:0000259" key="5">
    <source>
        <dbReference type="Pfam" id="PF00725"/>
    </source>
</evidence>
<sequence length="295" mass="32595">MLMALTVKNITVVGAGQMGHQIAMLCALGGYETTLHDMQEKALDQAQEKLRGIMDKWAAKGKLPSEQIEAAFSRLRCTSDFGEAVKSADFIIEAVVEKLEVKREVFSKLEEVAPPHAIFATNSSTIVNSLLADAADRPEKTVNMHFFFPPLVMDCVEVVMSSRTSDETAETAMEVCKAINRTAVLLKKEISGFVANRILGALQREAVQLYEQGIADYKDIDIICRKALNHPIGPFELMDLSGIDVGYYVMEQRYAETGDPLDKPAACIEEKVKEGHLGRKTGKGWYEYGKEGAVR</sequence>
<keyword evidence="3" id="KW-0560">Oxidoreductase</keyword>
<evidence type="ECO:0000313" key="8">
    <source>
        <dbReference type="Proteomes" id="UP000322139"/>
    </source>
</evidence>
<dbReference type="InterPro" id="IPR036291">
    <property type="entry name" value="NAD(P)-bd_dom_sf"/>
</dbReference>
<dbReference type="FunFam" id="3.40.50.720:FF:000009">
    <property type="entry name" value="Fatty oxidation complex, alpha subunit"/>
    <property type="match status" value="1"/>
</dbReference>
<dbReference type="InterPro" id="IPR013328">
    <property type="entry name" value="6PGD_dom2"/>
</dbReference>
<comment type="caution">
    <text evidence="7">The sequence shown here is derived from an EMBL/GenBank/DDBJ whole genome shotgun (WGS) entry which is preliminary data.</text>
</comment>
<dbReference type="SUPFAM" id="SSF48179">
    <property type="entry name" value="6-phosphogluconate dehydrogenase C-terminal domain-like"/>
    <property type="match status" value="1"/>
</dbReference>
<organism evidence="7 8">
    <name type="scientific">Bacillus infantis</name>
    <dbReference type="NCBI Taxonomy" id="324767"/>
    <lineage>
        <taxon>Bacteria</taxon>
        <taxon>Bacillati</taxon>
        <taxon>Bacillota</taxon>
        <taxon>Bacilli</taxon>
        <taxon>Bacillales</taxon>
        <taxon>Bacillaceae</taxon>
        <taxon>Bacillus</taxon>
    </lineage>
</organism>
<evidence type="ECO:0000256" key="1">
    <source>
        <dbReference type="ARBA" id="ARBA00005086"/>
    </source>
</evidence>
<feature type="domain" description="3-hydroxyacyl-CoA dehydrogenase C-terminal" evidence="5">
    <location>
        <begin position="192"/>
        <end position="288"/>
    </location>
</feature>